<accession>A0A9K3IVT0</accession>
<keyword evidence="2" id="KW-1185">Reference proteome</keyword>
<organism evidence="1 2">
    <name type="scientific">Helianthus annuus</name>
    <name type="common">Common sunflower</name>
    <dbReference type="NCBI Taxonomy" id="4232"/>
    <lineage>
        <taxon>Eukaryota</taxon>
        <taxon>Viridiplantae</taxon>
        <taxon>Streptophyta</taxon>
        <taxon>Embryophyta</taxon>
        <taxon>Tracheophyta</taxon>
        <taxon>Spermatophyta</taxon>
        <taxon>Magnoliopsida</taxon>
        <taxon>eudicotyledons</taxon>
        <taxon>Gunneridae</taxon>
        <taxon>Pentapetalae</taxon>
        <taxon>asterids</taxon>
        <taxon>campanulids</taxon>
        <taxon>Asterales</taxon>
        <taxon>Asteraceae</taxon>
        <taxon>Asteroideae</taxon>
        <taxon>Heliantheae alliance</taxon>
        <taxon>Heliantheae</taxon>
        <taxon>Helianthus</taxon>
    </lineage>
</organism>
<evidence type="ECO:0000313" key="1">
    <source>
        <dbReference type="EMBL" id="KAF5803667.1"/>
    </source>
</evidence>
<dbReference type="Gramene" id="mRNA:HanXRQr2_Chr06g0274111">
    <property type="protein sequence ID" value="CDS:HanXRQr2_Chr06g0274111.1"/>
    <property type="gene ID" value="HanXRQr2_Chr06g0274111"/>
</dbReference>
<evidence type="ECO:0000313" key="2">
    <source>
        <dbReference type="Proteomes" id="UP000215914"/>
    </source>
</evidence>
<name>A0A9K3IVT0_HELAN</name>
<dbReference type="EMBL" id="MNCJ02000321">
    <property type="protein sequence ID" value="KAF5803667.1"/>
    <property type="molecule type" value="Genomic_DNA"/>
</dbReference>
<dbReference type="Proteomes" id="UP000215914">
    <property type="component" value="Unassembled WGS sequence"/>
</dbReference>
<proteinExistence type="predicted"/>
<protein>
    <submittedName>
        <fullName evidence="1">Uncharacterized protein</fullName>
    </submittedName>
</protein>
<dbReference type="AlphaFoldDB" id="A0A9K3IVT0"/>
<reference evidence="1" key="2">
    <citation type="submission" date="2020-06" db="EMBL/GenBank/DDBJ databases">
        <title>Helianthus annuus Genome sequencing and assembly Release 2.</title>
        <authorList>
            <person name="Gouzy J."/>
            <person name="Langlade N."/>
            <person name="Munos S."/>
        </authorList>
    </citation>
    <scope>NUCLEOTIDE SEQUENCE</scope>
    <source>
        <tissue evidence="1">Leaves</tissue>
    </source>
</reference>
<sequence length="90" mass="10853">MDPSKSITKLRKMENGNNIHYRLQQKHEDYYIEDYDLEVLYQLGCFCVLEKSYIYFICSHVLSYLKNIFSKNCEFIQICKFFGMVCLKLI</sequence>
<gene>
    <name evidence="1" type="ORF">HanXRQr2_Chr06g0274111</name>
</gene>
<comment type="caution">
    <text evidence="1">The sequence shown here is derived from an EMBL/GenBank/DDBJ whole genome shotgun (WGS) entry which is preliminary data.</text>
</comment>
<reference evidence="1" key="1">
    <citation type="journal article" date="2017" name="Nature">
        <title>The sunflower genome provides insights into oil metabolism, flowering and Asterid evolution.</title>
        <authorList>
            <person name="Badouin H."/>
            <person name="Gouzy J."/>
            <person name="Grassa C.J."/>
            <person name="Murat F."/>
            <person name="Staton S.E."/>
            <person name="Cottret L."/>
            <person name="Lelandais-Briere C."/>
            <person name="Owens G.L."/>
            <person name="Carrere S."/>
            <person name="Mayjonade B."/>
            <person name="Legrand L."/>
            <person name="Gill N."/>
            <person name="Kane N.C."/>
            <person name="Bowers J.E."/>
            <person name="Hubner S."/>
            <person name="Bellec A."/>
            <person name="Berard A."/>
            <person name="Berges H."/>
            <person name="Blanchet N."/>
            <person name="Boniface M.C."/>
            <person name="Brunel D."/>
            <person name="Catrice O."/>
            <person name="Chaidir N."/>
            <person name="Claudel C."/>
            <person name="Donnadieu C."/>
            <person name="Faraut T."/>
            <person name="Fievet G."/>
            <person name="Helmstetter N."/>
            <person name="King M."/>
            <person name="Knapp S.J."/>
            <person name="Lai Z."/>
            <person name="Le Paslier M.C."/>
            <person name="Lippi Y."/>
            <person name="Lorenzon L."/>
            <person name="Mandel J.R."/>
            <person name="Marage G."/>
            <person name="Marchand G."/>
            <person name="Marquand E."/>
            <person name="Bret-Mestries E."/>
            <person name="Morien E."/>
            <person name="Nambeesan S."/>
            <person name="Nguyen T."/>
            <person name="Pegot-Espagnet P."/>
            <person name="Pouilly N."/>
            <person name="Raftis F."/>
            <person name="Sallet E."/>
            <person name="Schiex T."/>
            <person name="Thomas J."/>
            <person name="Vandecasteele C."/>
            <person name="Vares D."/>
            <person name="Vear F."/>
            <person name="Vautrin S."/>
            <person name="Crespi M."/>
            <person name="Mangin B."/>
            <person name="Burke J.M."/>
            <person name="Salse J."/>
            <person name="Munos S."/>
            <person name="Vincourt P."/>
            <person name="Rieseberg L.H."/>
            <person name="Langlade N.B."/>
        </authorList>
    </citation>
    <scope>NUCLEOTIDE SEQUENCE</scope>
    <source>
        <tissue evidence="1">Leaves</tissue>
    </source>
</reference>